<comment type="caution">
    <text evidence="1">The sequence shown here is derived from an EMBL/GenBank/DDBJ whole genome shotgun (WGS) entry which is preliminary data.</text>
</comment>
<proteinExistence type="predicted"/>
<evidence type="ECO:0000313" key="2">
    <source>
        <dbReference type="Proteomes" id="UP000186955"/>
    </source>
</evidence>
<sequence length="122" mass="14591">MDSKEAARLRWRETSNNRWAEERSREHDPEKLRIVEKMSRARRKATPSAKGMFKDSLVEVRELYNRWVRVFRVYHPGITDTELRDTDSSKFQALFWDKSTIDFGFNLLELKETDSVVLLPRD</sequence>
<accession>A0A1Q5TD80</accession>
<reference evidence="1 2" key="1">
    <citation type="submission" date="2016-10" db="EMBL/GenBank/DDBJ databases">
        <title>Genome sequence of the ascomycete fungus Penicillium subrubescens.</title>
        <authorList>
            <person name="De Vries R.P."/>
            <person name="Peng M."/>
            <person name="Dilokpimol A."/>
            <person name="Hilden K."/>
            <person name="Makela M.R."/>
            <person name="Grigoriev I."/>
            <person name="Riley R."/>
            <person name="Granchi Z."/>
        </authorList>
    </citation>
    <scope>NUCLEOTIDE SEQUENCE [LARGE SCALE GENOMIC DNA]</scope>
    <source>
        <strain evidence="1 2">CBS 132785</strain>
    </source>
</reference>
<gene>
    <name evidence="1" type="ORF">PENSUB_9273</name>
</gene>
<dbReference type="AlphaFoldDB" id="A0A1Q5TD80"/>
<evidence type="ECO:0000313" key="1">
    <source>
        <dbReference type="EMBL" id="OKO98175.1"/>
    </source>
</evidence>
<dbReference type="Proteomes" id="UP000186955">
    <property type="component" value="Unassembled WGS sequence"/>
</dbReference>
<name>A0A1Q5TD80_9EURO</name>
<dbReference type="EMBL" id="MNBE01000673">
    <property type="protein sequence ID" value="OKO98175.1"/>
    <property type="molecule type" value="Genomic_DNA"/>
</dbReference>
<protein>
    <submittedName>
        <fullName evidence="1">Uncharacterized protein</fullName>
    </submittedName>
</protein>
<organism evidence="1 2">
    <name type="scientific">Penicillium subrubescens</name>
    <dbReference type="NCBI Taxonomy" id="1316194"/>
    <lineage>
        <taxon>Eukaryota</taxon>
        <taxon>Fungi</taxon>
        <taxon>Dikarya</taxon>
        <taxon>Ascomycota</taxon>
        <taxon>Pezizomycotina</taxon>
        <taxon>Eurotiomycetes</taxon>
        <taxon>Eurotiomycetidae</taxon>
        <taxon>Eurotiales</taxon>
        <taxon>Aspergillaceae</taxon>
        <taxon>Penicillium</taxon>
    </lineage>
</organism>
<keyword evidence="2" id="KW-1185">Reference proteome</keyword>